<evidence type="ECO:0000259" key="3">
    <source>
        <dbReference type="Pfam" id="PF00685"/>
    </source>
</evidence>
<sequence>MMAFQIDIDLDGNVAVVFVSPWVVKTVHFSYLQVRDKTSDDKTDKFKDPWGNYKKSLIHHIPRPQATNPFVAARKGHPANNIGEVVRSVPYVAQDGWPPEGTEILALKYHLPLQLMTPLTKEARYIYVARNPKDACVSYYYFLQNLPGYKFERFDEFFDAFVEGELPYGDFFDHVADWVSVRHQPNVLIVTYESLHKDRRRVVADIADFIGIRLDASTLEDVLRYSSFEFMRDLARKDNFMENYLRASTSRSRSAAPSDDKRPVMMRRGIVGDWRNLLSPEQSRTLDKMLEEKVPDMMDTWRDAISGYF</sequence>
<dbReference type="Gene3D" id="3.40.50.300">
    <property type="entry name" value="P-loop containing nucleotide triphosphate hydrolases"/>
    <property type="match status" value="1"/>
</dbReference>
<protein>
    <recommendedName>
        <fullName evidence="3">Sulfotransferase domain-containing protein</fullName>
    </recommendedName>
</protein>
<dbReference type="InterPro" id="IPR000863">
    <property type="entry name" value="Sulfotransferase_dom"/>
</dbReference>
<dbReference type="EMBL" id="JAFNEN010000047">
    <property type="protein sequence ID" value="KAG8197885.1"/>
    <property type="molecule type" value="Genomic_DNA"/>
</dbReference>
<comment type="caution">
    <text evidence="4">The sequence shown here is derived from an EMBL/GenBank/DDBJ whole genome shotgun (WGS) entry which is preliminary data.</text>
</comment>
<comment type="similarity">
    <text evidence="1">Belongs to the sulfotransferase 1 family.</text>
</comment>
<name>A0AAV6VP61_9ARAC</name>
<feature type="domain" description="Sulfotransferase" evidence="3">
    <location>
        <begin position="106"/>
        <end position="296"/>
    </location>
</feature>
<accession>A0AAV6VP61</accession>
<reference evidence="4 5" key="1">
    <citation type="journal article" date="2022" name="Nat. Ecol. Evol.">
        <title>A masculinizing supergene underlies an exaggerated male reproductive morph in a spider.</title>
        <authorList>
            <person name="Hendrickx F."/>
            <person name="De Corte Z."/>
            <person name="Sonet G."/>
            <person name="Van Belleghem S.M."/>
            <person name="Kostlbacher S."/>
            <person name="Vangestel C."/>
        </authorList>
    </citation>
    <scope>NUCLEOTIDE SEQUENCE [LARGE SCALE GENOMIC DNA]</scope>
    <source>
        <strain evidence="4">W744_W776</strain>
    </source>
</reference>
<dbReference type="Pfam" id="PF00685">
    <property type="entry name" value="Sulfotransfer_1"/>
    <property type="match status" value="1"/>
</dbReference>
<dbReference type="GO" id="GO:0008146">
    <property type="term" value="F:sulfotransferase activity"/>
    <property type="evidence" value="ECO:0007669"/>
    <property type="project" value="InterPro"/>
</dbReference>
<evidence type="ECO:0000256" key="1">
    <source>
        <dbReference type="ARBA" id="ARBA00005771"/>
    </source>
</evidence>
<keyword evidence="5" id="KW-1185">Reference proteome</keyword>
<organism evidence="4 5">
    <name type="scientific">Oedothorax gibbosus</name>
    <dbReference type="NCBI Taxonomy" id="931172"/>
    <lineage>
        <taxon>Eukaryota</taxon>
        <taxon>Metazoa</taxon>
        <taxon>Ecdysozoa</taxon>
        <taxon>Arthropoda</taxon>
        <taxon>Chelicerata</taxon>
        <taxon>Arachnida</taxon>
        <taxon>Araneae</taxon>
        <taxon>Araneomorphae</taxon>
        <taxon>Entelegynae</taxon>
        <taxon>Araneoidea</taxon>
        <taxon>Linyphiidae</taxon>
        <taxon>Erigoninae</taxon>
        <taxon>Oedothorax</taxon>
    </lineage>
</organism>
<keyword evidence="2" id="KW-0808">Transferase</keyword>
<evidence type="ECO:0000313" key="4">
    <source>
        <dbReference type="EMBL" id="KAG8197885.1"/>
    </source>
</evidence>
<dbReference type="InterPro" id="IPR027417">
    <property type="entry name" value="P-loop_NTPase"/>
</dbReference>
<evidence type="ECO:0000313" key="5">
    <source>
        <dbReference type="Proteomes" id="UP000827092"/>
    </source>
</evidence>
<dbReference type="PANTHER" id="PTHR11783">
    <property type="entry name" value="SULFOTRANSFERASE SULT"/>
    <property type="match status" value="1"/>
</dbReference>
<gene>
    <name evidence="4" type="ORF">JTE90_020265</name>
</gene>
<evidence type="ECO:0000256" key="2">
    <source>
        <dbReference type="ARBA" id="ARBA00022679"/>
    </source>
</evidence>
<dbReference type="AlphaFoldDB" id="A0AAV6VP61"/>
<proteinExistence type="inferred from homology"/>
<dbReference type="SUPFAM" id="SSF52540">
    <property type="entry name" value="P-loop containing nucleoside triphosphate hydrolases"/>
    <property type="match status" value="1"/>
</dbReference>
<dbReference type="Proteomes" id="UP000827092">
    <property type="component" value="Unassembled WGS sequence"/>
</dbReference>